<reference evidence="1 2" key="1">
    <citation type="journal article" date="2016" name="Genome Biol. Evol.">
        <title>Draft genome sequence of an aflatoxigenic Aspergillus species, A. bombycis.</title>
        <authorList>
            <person name="Moore G.G."/>
            <person name="Mack B.M."/>
            <person name="Beltz S.B."/>
            <person name="Gilbert M.K."/>
        </authorList>
    </citation>
    <scope>NUCLEOTIDE SEQUENCE [LARGE SCALE GENOMIC DNA]</scope>
    <source>
        <strain evidence="2">NRRL 26010</strain>
    </source>
</reference>
<keyword evidence="2" id="KW-1185">Reference proteome</keyword>
<accession>A0A1F8AH00</accession>
<dbReference type="Proteomes" id="UP000179179">
    <property type="component" value="Unassembled WGS sequence"/>
</dbReference>
<evidence type="ECO:0000313" key="1">
    <source>
        <dbReference type="EMBL" id="OGM50991.1"/>
    </source>
</evidence>
<name>A0A1F8AH00_9EURO</name>
<dbReference type="GeneID" id="34443609"/>
<organism evidence="1 2">
    <name type="scientific">Aspergillus bombycis</name>
    <dbReference type="NCBI Taxonomy" id="109264"/>
    <lineage>
        <taxon>Eukaryota</taxon>
        <taxon>Fungi</taxon>
        <taxon>Dikarya</taxon>
        <taxon>Ascomycota</taxon>
        <taxon>Pezizomycotina</taxon>
        <taxon>Eurotiomycetes</taxon>
        <taxon>Eurotiomycetidae</taxon>
        <taxon>Eurotiales</taxon>
        <taxon>Aspergillaceae</taxon>
        <taxon>Aspergillus</taxon>
    </lineage>
</organism>
<comment type="caution">
    <text evidence="1">The sequence shown here is derived from an EMBL/GenBank/DDBJ whole genome shotgun (WGS) entry which is preliminary data.</text>
</comment>
<sequence>MENLQEPSLLEYARFYGIARDFTAFDPLTYIGEATTETPLPQDTLSEFQDHIYETQRNVEDSLRKEKLHVRKESARLLASAIQDARAEKIDINWDELLPGFSRADELKVQLPIFHEDSIKEMLQYTSPLRYDESMVEIWPHDESCLKLKDEEIIADLLTKADQVRKDIMPEKLKCSRESMWLIQKARDCGSLAFTDLEGLLDDIMISGQV</sequence>
<evidence type="ECO:0000313" key="2">
    <source>
        <dbReference type="Proteomes" id="UP000179179"/>
    </source>
</evidence>
<dbReference type="RefSeq" id="XP_022394708.1">
    <property type="nucleotide sequence ID" value="XM_022527349.1"/>
</dbReference>
<dbReference type="OrthoDB" id="3647246at2759"/>
<gene>
    <name evidence="1" type="ORF">ABOM_000219</name>
</gene>
<dbReference type="AlphaFoldDB" id="A0A1F8AH00"/>
<protein>
    <submittedName>
        <fullName evidence="1">Uncharacterized protein</fullName>
    </submittedName>
</protein>
<dbReference type="EMBL" id="LYCR01000001">
    <property type="protein sequence ID" value="OGM50991.1"/>
    <property type="molecule type" value="Genomic_DNA"/>
</dbReference>
<proteinExistence type="predicted"/>